<feature type="transmembrane region" description="Helical" evidence="2">
    <location>
        <begin position="284"/>
        <end position="302"/>
    </location>
</feature>
<evidence type="ECO:0000256" key="1">
    <source>
        <dbReference type="SAM" id="MobiDB-lite"/>
    </source>
</evidence>
<dbReference type="RefSeq" id="WP_106056019.1">
    <property type="nucleotide sequence ID" value="NZ_CAUSVY010000001.1"/>
</dbReference>
<feature type="region of interest" description="Disordered" evidence="1">
    <location>
        <begin position="159"/>
        <end position="189"/>
    </location>
</feature>
<name>A0A2S0L225_9FIRM</name>
<gene>
    <name evidence="3" type="ORF">C5Q96_00065</name>
</gene>
<dbReference type="Proteomes" id="UP000237883">
    <property type="component" value="Chromosome"/>
</dbReference>
<protein>
    <submittedName>
        <fullName evidence="3">Uncharacterized protein</fullName>
    </submittedName>
</protein>
<feature type="compositionally biased region" description="Gly residues" evidence="1">
    <location>
        <begin position="162"/>
        <end position="175"/>
    </location>
</feature>
<keyword evidence="2" id="KW-1133">Transmembrane helix</keyword>
<feature type="region of interest" description="Disordered" evidence="1">
    <location>
        <begin position="202"/>
        <end position="265"/>
    </location>
</feature>
<dbReference type="AlphaFoldDB" id="A0A2S0L225"/>
<dbReference type="GeneID" id="78390641"/>
<keyword evidence="2" id="KW-0472">Membrane</keyword>
<reference evidence="4" key="1">
    <citation type="submission" date="2018-02" db="EMBL/GenBank/DDBJ databases">
        <authorList>
            <person name="Holder M.E."/>
            <person name="Ajami N.J."/>
            <person name="Petrosino J.F."/>
        </authorList>
    </citation>
    <scope>NUCLEOTIDE SEQUENCE [LARGE SCALE GENOMIC DNA]</scope>
    <source>
        <strain evidence="4">CCUG 47132</strain>
    </source>
</reference>
<dbReference type="KEGG" id="mdv:C5Q96_00065"/>
<feature type="compositionally biased region" description="Low complexity" evidence="1">
    <location>
        <begin position="225"/>
        <end position="254"/>
    </location>
</feature>
<evidence type="ECO:0000256" key="2">
    <source>
        <dbReference type="SAM" id="Phobius"/>
    </source>
</evidence>
<dbReference type="OrthoDB" id="9831145at2"/>
<keyword evidence="4" id="KW-1185">Reference proteome</keyword>
<sequence>MLYSMNVFALEGDSDRPLALDENGLLENRVEGETVNPDAYLETTGDRANNNTNNEHVIHVTKNGVTYTIGYALNSSTILPEEISGMDSDQALEYIANKSMTFYTDRNATVIPDIVFGKDYFVRVNGLTHVTPDTLRGSYRLEIANNSGFNNAATTTVTIGNSGNGGNGGSGGNTGAGNEDRTNTNGHSTATNVVQSLARRISSGTKVRGANRAPSAARAHQVNQNAISDSSNASAANSANNSSESSRSSASAAGHGSGSAGSGIASSRTVETVTNAATAGAGAGSVWLAVLIISDIKLLLWYKKLKEAKRK</sequence>
<keyword evidence="2" id="KW-0812">Transmembrane</keyword>
<evidence type="ECO:0000313" key="3">
    <source>
        <dbReference type="EMBL" id="AVM47340.1"/>
    </source>
</evidence>
<proteinExistence type="predicted"/>
<dbReference type="EMBL" id="CP027228">
    <property type="protein sequence ID" value="AVM47340.1"/>
    <property type="molecule type" value="Genomic_DNA"/>
</dbReference>
<evidence type="ECO:0000313" key="4">
    <source>
        <dbReference type="Proteomes" id="UP000237883"/>
    </source>
</evidence>
<organism evidence="3 4">
    <name type="scientific">Mogibacterium diversum</name>
    <dbReference type="NCBI Taxonomy" id="114527"/>
    <lineage>
        <taxon>Bacteria</taxon>
        <taxon>Bacillati</taxon>
        <taxon>Bacillota</taxon>
        <taxon>Clostridia</taxon>
        <taxon>Peptostreptococcales</taxon>
        <taxon>Anaerovoracaceae</taxon>
        <taxon>Mogibacterium</taxon>
    </lineage>
</organism>
<accession>A0A2S0L225</accession>